<evidence type="ECO:0000313" key="6">
    <source>
        <dbReference type="Proteomes" id="UP001202328"/>
    </source>
</evidence>
<keyword evidence="3" id="KW-0539">Nucleus</keyword>
<comment type="caution">
    <text evidence="5">The sequence shown here is derived from an EMBL/GenBank/DDBJ whole genome shotgun (WGS) entry which is preliminary data.</text>
</comment>
<evidence type="ECO:0000256" key="1">
    <source>
        <dbReference type="ARBA" id="ARBA00004123"/>
    </source>
</evidence>
<dbReference type="Proteomes" id="UP001202328">
    <property type="component" value="Unassembled WGS sequence"/>
</dbReference>
<evidence type="ECO:0000256" key="4">
    <source>
        <dbReference type="SAM" id="MobiDB-lite"/>
    </source>
</evidence>
<proteinExistence type="inferred from homology"/>
<feature type="region of interest" description="Disordered" evidence="4">
    <location>
        <begin position="99"/>
        <end position="119"/>
    </location>
</feature>
<feature type="region of interest" description="Disordered" evidence="4">
    <location>
        <begin position="379"/>
        <end position="437"/>
    </location>
</feature>
<protein>
    <recommendedName>
        <fullName evidence="7">Protein DGCR14</fullName>
    </recommendedName>
</protein>
<comment type="similarity">
    <text evidence="2">Belongs to the ESS2 family.</text>
</comment>
<feature type="region of interest" description="Disordered" evidence="4">
    <location>
        <begin position="1"/>
        <end position="42"/>
    </location>
</feature>
<gene>
    <name evidence="5" type="ORF">MKW98_001391</name>
</gene>
<dbReference type="AlphaFoldDB" id="A0AAD4SRX3"/>
<comment type="subcellular location">
    <subcellularLocation>
        <location evidence="1">Nucleus</location>
    </subcellularLocation>
</comment>
<feature type="compositionally biased region" description="Low complexity" evidence="4">
    <location>
        <begin position="1"/>
        <end position="28"/>
    </location>
</feature>
<dbReference type="PANTHER" id="PTHR12940:SF0">
    <property type="entry name" value="SPLICING FACTOR ESS-2 HOMOLOG"/>
    <property type="match status" value="1"/>
</dbReference>
<name>A0AAD4SRX3_9MAGN</name>
<feature type="region of interest" description="Disordered" evidence="4">
    <location>
        <begin position="451"/>
        <end position="512"/>
    </location>
</feature>
<evidence type="ECO:0000256" key="3">
    <source>
        <dbReference type="ARBA" id="ARBA00023242"/>
    </source>
</evidence>
<organism evidence="5 6">
    <name type="scientific">Papaver atlanticum</name>
    <dbReference type="NCBI Taxonomy" id="357466"/>
    <lineage>
        <taxon>Eukaryota</taxon>
        <taxon>Viridiplantae</taxon>
        <taxon>Streptophyta</taxon>
        <taxon>Embryophyta</taxon>
        <taxon>Tracheophyta</taxon>
        <taxon>Spermatophyta</taxon>
        <taxon>Magnoliopsida</taxon>
        <taxon>Ranunculales</taxon>
        <taxon>Papaveraceae</taxon>
        <taxon>Papaveroideae</taxon>
        <taxon>Papaver</taxon>
    </lineage>
</organism>
<evidence type="ECO:0008006" key="7">
    <source>
        <dbReference type="Google" id="ProtNLM"/>
    </source>
</evidence>
<dbReference type="Pfam" id="PF09751">
    <property type="entry name" value="Es2"/>
    <property type="match status" value="1"/>
</dbReference>
<evidence type="ECO:0000313" key="5">
    <source>
        <dbReference type="EMBL" id="KAI3920135.1"/>
    </source>
</evidence>
<dbReference type="EMBL" id="JAJJMB010008870">
    <property type="protein sequence ID" value="KAI3920135.1"/>
    <property type="molecule type" value="Genomic_DNA"/>
</dbReference>
<sequence>MLFSPGHSPRHIPSPSPSLSSQKTLSNSIESSKPSKKHNSVLDEDTYVASIEKIIERDFFPDIPKLRDRLDWLEACTSGDPVLIKDAQLKIMERRCGKEPLNSDDAQGNKTFQTPQKSNSRLFSLSTPFDLDKTPQQSYVQSETSELGENNDSIDVSLSLDEFMRRYTSEDNDSFKKIMEKVNRKRKERYGHLIEGEKVETLSLGNEKIARITDGYGTSDQPVSTLEGWKYTAKNLLMYNPSDNGELPLTEAERNERFMGLTKEISRTNTRFHGKMMDSGPREEDTIAVMYTPVAGGTPVPLPFPGREAERTRRYDLEDLRKTPNPFYVESAKKSENGYNYVITPSPAPGVDESPFITWGEIEGTPLRLETEDTPVGIGGSGNGPQFSIPCPPSRDLKAHSLSRDAARKLRERSKMFQKPPLPSPARGGSASPGVRTLSHAAQKFVRNAIAKSSSSVDESLRASYRGSSPAAVTPKSGRSLTRLGTNSILGSRSPSVRDGSNPVRDGSNPPW</sequence>
<accession>A0AAD4SRX3</accession>
<evidence type="ECO:0000256" key="2">
    <source>
        <dbReference type="ARBA" id="ARBA00009072"/>
    </source>
</evidence>
<feature type="compositionally biased region" description="Polar residues" evidence="4">
    <location>
        <begin position="477"/>
        <end position="495"/>
    </location>
</feature>
<dbReference type="PANTHER" id="PTHR12940">
    <property type="entry name" value="ES-2 PROTEIN - RELATED"/>
    <property type="match status" value="1"/>
</dbReference>
<feature type="compositionally biased region" description="Basic and acidic residues" evidence="4">
    <location>
        <begin position="395"/>
        <end position="415"/>
    </location>
</feature>
<feature type="compositionally biased region" description="Polar residues" evidence="4">
    <location>
        <begin position="104"/>
        <end position="119"/>
    </location>
</feature>
<dbReference type="InterPro" id="IPR019148">
    <property type="entry name" value="Nuclear_protein_DGCR14_ESS-2"/>
</dbReference>
<dbReference type="GO" id="GO:0071013">
    <property type="term" value="C:catalytic step 2 spliceosome"/>
    <property type="evidence" value="ECO:0007669"/>
    <property type="project" value="TreeGrafter"/>
</dbReference>
<keyword evidence="6" id="KW-1185">Reference proteome</keyword>
<reference evidence="5" key="1">
    <citation type="submission" date="2022-04" db="EMBL/GenBank/DDBJ databases">
        <title>A functionally conserved STORR gene fusion in Papaver species that diverged 16.8 million years ago.</title>
        <authorList>
            <person name="Catania T."/>
        </authorList>
    </citation>
    <scope>NUCLEOTIDE SEQUENCE</scope>
    <source>
        <strain evidence="5">S-188037</strain>
    </source>
</reference>